<comment type="caution">
    <text evidence="1">The sequence shown here is derived from an EMBL/GenBank/DDBJ whole genome shotgun (WGS) entry which is preliminary data.</text>
</comment>
<accession>A0A9X1FNV1</accession>
<protein>
    <submittedName>
        <fullName evidence="1">DUF4252 domain-containing protein</fullName>
    </submittedName>
</protein>
<gene>
    <name evidence="1" type="ORF">KXJ69_08190</name>
</gene>
<sequence length="181" mass="20384">MALLKYLTVLVIAALTLISCDNGKSLQRYLVDKQEDDRFLKVDIATSLFQSDDSKFTEEEQDILKTIKKINVVAYPVKNGNLTEYESEKGIIKGIIDQEQYKTLGSVKSSDMHMTMKYVGKETAIDEVIVFASSSEKGFGIFRLLCDDMRPDQALKLMKTMERGDLDLSKLSGIGEVFSEM</sequence>
<dbReference type="Proteomes" id="UP001138686">
    <property type="component" value="Unassembled WGS sequence"/>
</dbReference>
<dbReference type="RefSeq" id="WP_219052524.1">
    <property type="nucleotide sequence ID" value="NZ_JAHWDP010000003.1"/>
</dbReference>
<keyword evidence="2" id="KW-1185">Reference proteome</keyword>
<organism evidence="1 2">
    <name type="scientific">Halomarinibacterium sedimenti</name>
    <dbReference type="NCBI Taxonomy" id="2857106"/>
    <lineage>
        <taxon>Bacteria</taxon>
        <taxon>Pseudomonadati</taxon>
        <taxon>Bacteroidota</taxon>
        <taxon>Flavobacteriia</taxon>
        <taxon>Flavobacteriales</taxon>
        <taxon>Flavobacteriaceae</taxon>
        <taxon>Halomarinibacterium</taxon>
    </lineage>
</organism>
<proteinExistence type="predicted"/>
<name>A0A9X1FNV1_9FLAO</name>
<dbReference type="EMBL" id="JAHWDP010000003">
    <property type="protein sequence ID" value="MBW2938083.1"/>
    <property type="molecule type" value="Genomic_DNA"/>
</dbReference>
<dbReference type="PROSITE" id="PS51257">
    <property type="entry name" value="PROKAR_LIPOPROTEIN"/>
    <property type="match status" value="1"/>
</dbReference>
<dbReference type="InterPro" id="IPR025348">
    <property type="entry name" value="DUF4252"/>
</dbReference>
<reference evidence="1" key="1">
    <citation type="submission" date="2021-07" db="EMBL/GenBank/DDBJ databases">
        <title>Aureisphaera sp. CAU 1614 isolated from sea sediment.</title>
        <authorList>
            <person name="Kim W."/>
        </authorList>
    </citation>
    <scope>NUCLEOTIDE SEQUENCE</scope>
    <source>
        <strain evidence="1">CAU 1614</strain>
    </source>
</reference>
<dbReference type="Pfam" id="PF14060">
    <property type="entry name" value="DUF4252"/>
    <property type="match status" value="1"/>
</dbReference>
<evidence type="ECO:0000313" key="1">
    <source>
        <dbReference type="EMBL" id="MBW2938083.1"/>
    </source>
</evidence>
<evidence type="ECO:0000313" key="2">
    <source>
        <dbReference type="Proteomes" id="UP001138686"/>
    </source>
</evidence>
<dbReference type="AlphaFoldDB" id="A0A9X1FNV1"/>